<feature type="transmembrane region" description="Helical" evidence="6">
    <location>
        <begin position="604"/>
        <end position="624"/>
    </location>
</feature>
<evidence type="ECO:0000256" key="1">
    <source>
        <dbReference type="ARBA" id="ARBA00004651"/>
    </source>
</evidence>
<feature type="transmembrane region" description="Helical" evidence="6">
    <location>
        <begin position="288"/>
        <end position="310"/>
    </location>
</feature>
<dbReference type="Pfam" id="PF00482">
    <property type="entry name" value="T2SSF"/>
    <property type="match status" value="2"/>
</dbReference>
<keyword evidence="5 6" id="KW-0472">Membrane</keyword>
<dbReference type="PATRIC" id="fig|1227466.3.peg.3017"/>
<dbReference type="STRING" id="1227466.C464_15135"/>
<dbReference type="Proteomes" id="UP000011509">
    <property type="component" value="Unassembled WGS sequence"/>
</dbReference>
<feature type="transmembrane region" description="Helical" evidence="6">
    <location>
        <begin position="404"/>
        <end position="425"/>
    </location>
</feature>
<evidence type="ECO:0000256" key="2">
    <source>
        <dbReference type="ARBA" id="ARBA00022475"/>
    </source>
</evidence>
<feature type="transmembrane region" description="Helical" evidence="6">
    <location>
        <begin position="103"/>
        <end position="121"/>
    </location>
</feature>
<evidence type="ECO:0000259" key="7">
    <source>
        <dbReference type="Pfam" id="PF00482"/>
    </source>
</evidence>
<keyword evidence="2" id="KW-1003">Cell membrane</keyword>
<evidence type="ECO:0000256" key="4">
    <source>
        <dbReference type="ARBA" id="ARBA00022989"/>
    </source>
</evidence>
<feature type="transmembrane region" description="Helical" evidence="6">
    <location>
        <begin position="550"/>
        <end position="573"/>
    </location>
</feature>
<feature type="transmembrane region" description="Helical" evidence="6">
    <location>
        <begin position="631"/>
        <end position="650"/>
    </location>
</feature>
<organism evidence="8 9">
    <name type="scientific">Halorubrum coriense DSM 10284</name>
    <dbReference type="NCBI Taxonomy" id="1227466"/>
    <lineage>
        <taxon>Archaea</taxon>
        <taxon>Methanobacteriati</taxon>
        <taxon>Methanobacteriota</taxon>
        <taxon>Stenosarchaea group</taxon>
        <taxon>Halobacteria</taxon>
        <taxon>Halobacteriales</taxon>
        <taxon>Haloferacaceae</taxon>
        <taxon>Halorubrum</taxon>
    </lineage>
</organism>
<keyword evidence="9" id="KW-1185">Reference proteome</keyword>
<name>M0EAV0_9EURY</name>
<feature type="domain" description="Type II secretion system protein GspF" evidence="7">
    <location>
        <begin position="447"/>
        <end position="568"/>
    </location>
</feature>
<comment type="subcellular location">
    <subcellularLocation>
        <location evidence="1">Cell membrane</location>
        <topology evidence="1">Multi-pass membrane protein</topology>
    </subcellularLocation>
</comment>
<evidence type="ECO:0000313" key="9">
    <source>
        <dbReference type="Proteomes" id="UP000011509"/>
    </source>
</evidence>
<feature type="transmembrane region" description="Helical" evidence="6">
    <location>
        <begin position="370"/>
        <end position="392"/>
    </location>
</feature>
<evidence type="ECO:0000256" key="5">
    <source>
        <dbReference type="ARBA" id="ARBA00023136"/>
    </source>
</evidence>
<dbReference type="InterPro" id="IPR018076">
    <property type="entry name" value="T2SS_GspF_dom"/>
</dbReference>
<dbReference type="PANTHER" id="PTHR35402">
    <property type="entry name" value="INTEGRAL MEMBRANE PROTEIN-RELATED"/>
    <property type="match status" value="1"/>
</dbReference>
<dbReference type="RefSeq" id="WP_006114552.1">
    <property type="nucleotide sequence ID" value="NZ_AOJL01000060.1"/>
</dbReference>
<dbReference type="GO" id="GO:0005886">
    <property type="term" value="C:plasma membrane"/>
    <property type="evidence" value="ECO:0007669"/>
    <property type="project" value="UniProtKB-SubCell"/>
</dbReference>
<proteinExistence type="predicted"/>
<feature type="transmembrane region" description="Helical" evidence="6">
    <location>
        <begin position="255"/>
        <end position="282"/>
    </location>
</feature>
<comment type="caution">
    <text evidence="8">The sequence shown here is derived from an EMBL/GenBank/DDBJ whole genome shotgun (WGS) entry which is preliminary data.</text>
</comment>
<keyword evidence="3 6" id="KW-0812">Transmembrane</keyword>
<dbReference type="OrthoDB" id="12374at2157"/>
<protein>
    <submittedName>
        <fullName evidence="8">Type II secretion system F domain protein</fullName>
    </submittedName>
</protein>
<dbReference type="EMBL" id="AOJL01000060">
    <property type="protein sequence ID" value="ELZ44178.1"/>
    <property type="molecule type" value="Genomic_DNA"/>
</dbReference>
<evidence type="ECO:0000256" key="3">
    <source>
        <dbReference type="ARBA" id="ARBA00022692"/>
    </source>
</evidence>
<gene>
    <name evidence="8" type="ORF">C464_15135</name>
</gene>
<reference evidence="8 9" key="1">
    <citation type="journal article" date="2014" name="PLoS Genet.">
        <title>Phylogenetically driven sequencing of extremely halophilic archaea reveals strategies for static and dynamic osmo-response.</title>
        <authorList>
            <person name="Becker E.A."/>
            <person name="Seitzer P.M."/>
            <person name="Tritt A."/>
            <person name="Larsen D."/>
            <person name="Krusor M."/>
            <person name="Yao A.I."/>
            <person name="Wu D."/>
            <person name="Madern D."/>
            <person name="Eisen J.A."/>
            <person name="Darling A.E."/>
            <person name="Facciotti M.T."/>
        </authorList>
    </citation>
    <scope>NUCLEOTIDE SEQUENCE [LARGE SCALE GENOMIC DNA]</scope>
    <source>
        <strain evidence="8 9">DSM 10284</strain>
    </source>
</reference>
<evidence type="ECO:0000313" key="8">
    <source>
        <dbReference type="EMBL" id="ELZ44178.1"/>
    </source>
</evidence>
<sequence>MNAADVVDGFGLSRVYEFFWSRYRRGGEEYAELQGALNAAQLPVTAETYLARSATLSVGFGVVGAVAGVFVGAMLSLGGVVAALDAPPALHPIAVPLAGAEPIGSILVTATVLGGGLGFAYRRYSLSRPQAIADRRGRAIDLNLPNGILFMYALSQGGMDTLSVFRTLAESDDAYGELGSEFRVLIRDVDVFNKNLLDALRAARTRTPSRRFARFVDDAVSIIDSGGDFTSLVETEANTYLQEARAEQRGLIETLALVAEGYISLLVAGPLFLLVLLLVMALLGAETLLYVAAVVYVGIPLGSVACVLLIDRIAGPFEATSASISVDEAAGVRPPAGDARIARYARRKRVGTVRGWLRNPVQTLIDEPRLTLPITVPVAVGLVGAVALSGPALFSASGLTARPIAGSIAVFVLPVLVVAAPVSLFHELRRRQRSELMNRFPETLSAIANINGIGLSLPESIDITSDRRSDRLGEQLGRLTNDIAWNRDTSGALARFANRIGIGEITQSTKLLSEANRAGGGMRRALSIAADDARASRQLRRERTQELQSYLAIVVVGFVVFVGVVAMIDLFYLQGIAQTASDSVPDRRATGLAVSLREFEVNTFRLLVFHAALIQAGFSGLVGGKIANNDVLSGLKISLALVVATVLLFLGV</sequence>
<dbReference type="AlphaFoldDB" id="M0EAV0"/>
<accession>M0EAV0</accession>
<evidence type="ECO:0000256" key="6">
    <source>
        <dbReference type="SAM" id="Phobius"/>
    </source>
</evidence>
<feature type="transmembrane region" description="Helical" evidence="6">
    <location>
        <begin position="58"/>
        <end position="83"/>
    </location>
</feature>
<keyword evidence="4 6" id="KW-1133">Transmembrane helix</keyword>
<dbReference type="InterPro" id="IPR056569">
    <property type="entry name" value="ArlJ-like"/>
</dbReference>
<feature type="domain" description="Type II secretion system protein GspF" evidence="7">
    <location>
        <begin position="151"/>
        <end position="276"/>
    </location>
</feature>
<dbReference type="PANTHER" id="PTHR35402:SF1">
    <property type="entry name" value="TYPE II SECRETION SYSTEM PROTEIN GSPF DOMAIN-CONTAINING PROTEIN"/>
    <property type="match status" value="1"/>
</dbReference>